<keyword evidence="7" id="KW-0256">Endoplasmic reticulum</keyword>
<dbReference type="SUPFAM" id="SSF51905">
    <property type="entry name" value="FAD/NAD(P)-binding domain"/>
    <property type="match status" value="1"/>
</dbReference>
<evidence type="ECO:0000256" key="3">
    <source>
        <dbReference type="ARBA" id="ARBA00008802"/>
    </source>
</evidence>
<dbReference type="Pfam" id="PF08546">
    <property type="entry name" value="ApbA_C"/>
    <property type="match status" value="2"/>
</dbReference>
<feature type="compositionally biased region" description="Basic and acidic residues" evidence="10">
    <location>
        <begin position="493"/>
        <end position="507"/>
    </location>
</feature>
<dbReference type="GO" id="GO:0005783">
    <property type="term" value="C:endoplasmic reticulum"/>
    <property type="evidence" value="ECO:0007669"/>
    <property type="project" value="TreeGrafter"/>
</dbReference>
<dbReference type="AlphaFoldDB" id="A0A2S4VKH8"/>
<evidence type="ECO:0000256" key="5">
    <source>
        <dbReference type="ARBA" id="ARBA00022630"/>
    </source>
</evidence>
<keyword evidence="5" id="KW-0285">Flavoprotein</keyword>
<dbReference type="GO" id="GO:0050660">
    <property type="term" value="F:flavin adenine dinucleotide binding"/>
    <property type="evidence" value="ECO:0007669"/>
    <property type="project" value="InterPro"/>
</dbReference>
<dbReference type="Gene3D" id="1.10.1040.10">
    <property type="entry name" value="N-(1-d-carboxylethyl)-l-norvaline Dehydrogenase, domain 2"/>
    <property type="match status" value="1"/>
</dbReference>
<dbReference type="PANTHER" id="PTHR10835:SF0">
    <property type="entry name" value="SQUALENE MONOOXYGENASE"/>
    <property type="match status" value="1"/>
</dbReference>
<dbReference type="EMBL" id="PKSM01000122">
    <property type="protein sequence ID" value="POW10052.1"/>
    <property type="molecule type" value="Genomic_DNA"/>
</dbReference>
<evidence type="ECO:0000259" key="13">
    <source>
        <dbReference type="Pfam" id="PF08546"/>
    </source>
</evidence>
<dbReference type="Gene3D" id="3.40.50.720">
    <property type="entry name" value="NAD(P)-binding Rossmann-like Domain"/>
    <property type="match status" value="1"/>
</dbReference>
<accession>A0A2S4VKH8</accession>
<dbReference type="GO" id="GO:0004506">
    <property type="term" value="F:squalene monooxygenase activity"/>
    <property type="evidence" value="ECO:0007669"/>
    <property type="project" value="UniProtKB-EC"/>
</dbReference>
<dbReference type="SUPFAM" id="SSF51735">
    <property type="entry name" value="NAD(P)-binding Rossmann-fold domains"/>
    <property type="match status" value="1"/>
</dbReference>
<evidence type="ECO:0000313" key="15">
    <source>
        <dbReference type="Proteomes" id="UP000238274"/>
    </source>
</evidence>
<name>A0A2S4VKH8_9BASI</name>
<reference evidence="15" key="2">
    <citation type="journal article" date="2018" name="BMC Genomics">
        <title>Genomic insights into host adaptation between the wheat stripe rust pathogen (Puccinia striiformis f. sp. tritici) and the barley stripe rust pathogen (Puccinia striiformis f. sp. hordei).</title>
        <authorList>
            <person name="Xia C."/>
            <person name="Wang M."/>
            <person name="Yin C."/>
            <person name="Cornejo O.E."/>
            <person name="Hulbert S.H."/>
            <person name="Chen X."/>
        </authorList>
    </citation>
    <scope>NUCLEOTIDE SEQUENCE [LARGE SCALE GENOMIC DNA]</scope>
    <source>
        <strain evidence="15">93TX-2</strain>
    </source>
</reference>
<evidence type="ECO:0000256" key="6">
    <source>
        <dbReference type="ARBA" id="ARBA00022827"/>
    </source>
</evidence>
<evidence type="ECO:0000256" key="10">
    <source>
        <dbReference type="SAM" id="MobiDB-lite"/>
    </source>
</evidence>
<gene>
    <name evidence="14" type="ORF">PSHT_08979</name>
</gene>
<reference evidence="14 15" key="1">
    <citation type="submission" date="2017-12" db="EMBL/GenBank/DDBJ databases">
        <title>Gene loss provides genomic basis for host adaptation in cereal stripe rust fungi.</title>
        <authorList>
            <person name="Xia C."/>
        </authorList>
    </citation>
    <scope>NUCLEOTIDE SEQUENCE [LARGE SCALE GENOMIC DNA]</scope>
    <source>
        <strain evidence="14 15">93TX-2</strain>
    </source>
</reference>
<evidence type="ECO:0000259" key="12">
    <source>
        <dbReference type="Pfam" id="PF08491"/>
    </source>
</evidence>
<dbReference type="SMR" id="A0A2S4VKH8"/>
<dbReference type="Gene3D" id="3.50.50.60">
    <property type="entry name" value="FAD/NAD(P)-binding domain"/>
    <property type="match status" value="2"/>
</dbReference>
<feature type="domain" description="Squalene epoxidase" evidence="12">
    <location>
        <begin position="214"/>
        <end position="485"/>
    </location>
</feature>
<evidence type="ECO:0000256" key="2">
    <source>
        <dbReference type="ARBA" id="ARBA00004154"/>
    </source>
</evidence>
<dbReference type="InterPro" id="IPR036188">
    <property type="entry name" value="FAD/NAD-bd_sf"/>
</dbReference>
<dbReference type="InterPro" id="IPR013752">
    <property type="entry name" value="KPA_reductase"/>
</dbReference>
<dbReference type="SUPFAM" id="SSF48179">
    <property type="entry name" value="6-phosphogluconate dehydrogenase C-terminal domain-like"/>
    <property type="match status" value="2"/>
</dbReference>
<evidence type="ECO:0000256" key="4">
    <source>
        <dbReference type="ARBA" id="ARBA00012312"/>
    </source>
</evidence>
<proteinExistence type="inferred from homology"/>
<evidence type="ECO:0000256" key="8">
    <source>
        <dbReference type="ARBA" id="ARBA00023002"/>
    </source>
</evidence>
<comment type="cofactor">
    <cofactor evidence="1">
        <name>FAD</name>
        <dbReference type="ChEBI" id="CHEBI:57692"/>
    </cofactor>
</comment>
<reference evidence="15" key="3">
    <citation type="journal article" date="2018" name="Mol. Plant Microbe Interact.">
        <title>Genome sequence resources for the wheat stripe rust pathogen (Puccinia striiformis f. sp. tritici) and the barley stripe rust pathogen (Puccinia striiformis f. sp. hordei).</title>
        <authorList>
            <person name="Xia C."/>
            <person name="Wang M."/>
            <person name="Yin C."/>
            <person name="Cornejo O.E."/>
            <person name="Hulbert S.H."/>
            <person name="Chen X."/>
        </authorList>
    </citation>
    <scope>NUCLEOTIDE SEQUENCE [LARGE SCALE GENOMIC DNA]</scope>
    <source>
        <strain evidence="15">93TX-2</strain>
    </source>
</reference>
<keyword evidence="9" id="KW-0472">Membrane</keyword>
<evidence type="ECO:0000313" key="14">
    <source>
        <dbReference type="EMBL" id="POW10052.1"/>
    </source>
</evidence>
<keyword evidence="15" id="KW-1185">Reference proteome</keyword>
<comment type="similarity">
    <text evidence="3">Belongs to the squalene monooxygenase family.</text>
</comment>
<evidence type="ECO:0000256" key="1">
    <source>
        <dbReference type="ARBA" id="ARBA00001974"/>
    </source>
</evidence>
<dbReference type="Proteomes" id="UP000238274">
    <property type="component" value="Unassembled WGS sequence"/>
</dbReference>
<protein>
    <recommendedName>
        <fullName evidence="4">squalene monooxygenase</fullName>
        <ecNumber evidence="4">1.14.14.17</ecNumber>
    </recommendedName>
</protein>
<dbReference type="InterPro" id="IPR008927">
    <property type="entry name" value="6-PGluconate_DH-like_C_sf"/>
</dbReference>
<dbReference type="GO" id="GO:0016020">
    <property type="term" value="C:membrane"/>
    <property type="evidence" value="ECO:0007669"/>
    <property type="project" value="InterPro"/>
</dbReference>
<evidence type="ECO:0000256" key="7">
    <source>
        <dbReference type="ARBA" id="ARBA00022848"/>
    </source>
</evidence>
<feature type="domain" description="Ketopantoate reductase N-terminal" evidence="11">
    <location>
        <begin position="517"/>
        <end position="652"/>
    </location>
</feature>
<dbReference type="EC" id="1.14.14.17" evidence="4"/>
<feature type="domain" description="Ketopantoate reductase C-terminal" evidence="13">
    <location>
        <begin position="902"/>
        <end position="947"/>
    </location>
</feature>
<keyword evidence="8" id="KW-0560">Oxidoreductase</keyword>
<keyword evidence="6" id="KW-0274">FAD</keyword>
<dbReference type="InterPro" id="IPR013328">
    <property type="entry name" value="6PGD_dom2"/>
</dbReference>
<dbReference type="Pfam" id="PF08491">
    <property type="entry name" value="SE"/>
    <property type="match status" value="1"/>
</dbReference>
<dbReference type="VEuPathDB" id="FungiDB:PSTT_07598"/>
<dbReference type="Pfam" id="PF02558">
    <property type="entry name" value="ApbA"/>
    <property type="match status" value="1"/>
</dbReference>
<feature type="region of interest" description="Disordered" evidence="10">
    <location>
        <begin position="493"/>
        <end position="516"/>
    </location>
</feature>
<comment type="caution">
    <text evidence="14">The sequence shown here is derived from an EMBL/GenBank/DDBJ whole genome shotgun (WGS) entry which is preliminary data.</text>
</comment>
<dbReference type="InterPro" id="IPR036291">
    <property type="entry name" value="NAD(P)-bd_dom_sf"/>
</dbReference>
<dbReference type="InterPro" id="IPR040125">
    <property type="entry name" value="Squalene_monox"/>
</dbReference>
<dbReference type="OrthoDB" id="1678617at2759"/>
<dbReference type="PANTHER" id="PTHR10835">
    <property type="entry name" value="SQUALENE MONOOXYGENASE"/>
    <property type="match status" value="1"/>
</dbReference>
<evidence type="ECO:0000256" key="9">
    <source>
        <dbReference type="ARBA" id="ARBA00023136"/>
    </source>
</evidence>
<sequence length="1000" mass="112129">MLHPESYTTLPSASISKAVLESYDAIIVGAGIGGSALAYALTDPSRNKKRQRPLSILLIERDLRQPDRIVGELLQPGGCLAVKRLGLRECLDEIEAVEVNGYGVYWGTDSSNISQLALPYPPESVPMNWKDGALWNGKSPKGIHQQRQQGRSFHHGRFVQRLRWKALSRPSVTVLQATVTDLIRCPKTDHIIGVKVKSSSSENQQQREESVSFFAPISFIMDGCFSKFRRLIASEGFKQPTVRSHFVGLLLKTPTPFETIPLPGHGHVILRKKNSDGIEKLDAVEGEQEVGPVLVYQIGSAETRMLVDVPGAKVPSLSNGSLHSYLERQVGAILPLSLLETFQATLDSNEPEYRLRVMPNSYLPPHLQDDHAGVILMGDSMNMRHPLTGGGMTVALLDVEILSDLLAELNDFENWSDIEERLEIWHHQRKKSSTCINVLAQALYSLFGAEDENLEVLKEGCFKYFELGGRRVSDPISLLSALFHHHSSHFDSKRKDVSEGERGRRTDEEEEEEELNAGSIGSLLCFHLQSITPITLLLRSRQSQHRRSKPTLSIQIEKHDRTRTSRGLQYEFLNNQQQHPIESLIVTTKAPHVLDSLKLIRHRLSAHSTVLLLHNGLGVVEELIENCFQEPNSRPTFVLATTSHGVYRLDKGIPVTDTDQEQEQEHDHVDEPCHGRFCHAGIGDIRIGVLPNTLMSQSIERFTLHNSQHQQDNHIENDNPILNPLSQTKPNLINHLPNIEPETKSLYHTISSILNPIIVQELSTKWLTMAEFQTSALIKLTVNAAINPISGLLETRNEGLYRESSFSSLSRRVCEEASAVFEAQSGGGQPFRPHHPLSVDNLQRVVNEIIHATRENISSMCSDLRTLATNRLPPPNTLSKPNLLRIGALQAPLKKTRLDPNHEILQKSLKETATEIDYINGYISRLGSQYLIQTPVNDSLADLVKLKSVNIKRGLILPRLQRVNRRLFIKFNADHHHKSVDNPSDLVSSKDPQNKDTDIK</sequence>
<dbReference type="VEuPathDB" id="FungiDB:PSHT_08979"/>
<keyword evidence="7" id="KW-0492">Microsome</keyword>
<dbReference type="GO" id="GO:0006696">
    <property type="term" value="P:ergosterol biosynthetic process"/>
    <property type="evidence" value="ECO:0007669"/>
    <property type="project" value="TreeGrafter"/>
</dbReference>
<dbReference type="InterPro" id="IPR013698">
    <property type="entry name" value="Squalene_epoxidase"/>
</dbReference>
<feature type="compositionally biased region" description="Polar residues" evidence="10">
    <location>
        <begin position="981"/>
        <end position="991"/>
    </location>
</feature>
<evidence type="ECO:0000259" key="11">
    <source>
        <dbReference type="Pfam" id="PF02558"/>
    </source>
</evidence>
<feature type="region of interest" description="Disordered" evidence="10">
    <location>
        <begin position="979"/>
        <end position="1000"/>
    </location>
</feature>
<comment type="subcellular location">
    <subcellularLocation>
        <location evidence="2">Microsome membrane</location>
        <topology evidence="2">Multi-pass membrane protein</topology>
    </subcellularLocation>
</comment>
<dbReference type="InterPro" id="IPR013332">
    <property type="entry name" value="KPR_N"/>
</dbReference>
<organism evidence="14 15">
    <name type="scientific">Puccinia striiformis</name>
    <dbReference type="NCBI Taxonomy" id="27350"/>
    <lineage>
        <taxon>Eukaryota</taxon>
        <taxon>Fungi</taxon>
        <taxon>Dikarya</taxon>
        <taxon>Basidiomycota</taxon>
        <taxon>Pucciniomycotina</taxon>
        <taxon>Pucciniomycetes</taxon>
        <taxon>Pucciniales</taxon>
        <taxon>Pucciniaceae</taxon>
        <taxon>Puccinia</taxon>
    </lineage>
</organism>
<feature type="domain" description="Ketopantoate reductase C-terminal" evidence="13">
    <location>
        <begin position="772"/>
        <end position="866"/>
    </location>
</feature>